<dbReference type="SMART" id="SM00184">
    <property type="entry name" value="RING"/>
    <property type="match status" value="4"/>
</dbReference>
<dbReference type="EC" id="2.3.2.31" evidence="6"/>
<feature type="domain" description="RING-type" evidence="16">
    <location>
        <begin position="123"/>
        <end position="334"/>
    </location>
</feature>
<evidence type="ECO:0000256" key="2">
    <source>
        <dbReference type="ARBA" id="ARBA00001947"/>
    </source>
</evidence>
<dbReference type="FunFam" id="3.30.40.10:FF:000019">
    <property type="entry name" value="RBR-type E3 ubiquitin transferase"/>
    <property type="match status" value="2"/>
</dbReference>
<dbReference type="CDD" id="cd22583">
    <property type="entry name" value="Rcat_RBR_ARI7-like"/>
    <property type="match status" value="2"/>
</dbReference>
<dbReference type="CDD" id="cd20346">
    <property type="entry name" value="BRcat_RBR_ANKIB1"/>
    <property type="match status" value="3"/>
</dbReference>
<organism evidence="17 18">
    <name type="scientific">Papaver atlanticum</name>
    <dbReference type="NCBI Taxonomy" id="357466"/>
    <lineage>
        <taxon>Eukaryota</taxon>
        <taxon>Viridiplantae</taxon>
        <taxon>Streptophyta</taxon>
        <taxon>Embryophyta</taxon>
        <taxon>Tracheophyta</taxon>
        <taxon>Spermatophyta</taxon>
        <taxon>Magnoliopsida</taxon>
        <taxon>Ranunculales</taxon>
        <taxon>Papaveraceae</taxon>
        <taxon>Papaveroideae</taxon>
        <taxon>Papaver</taxon>
    </lineage>
</organism>
<evidence type="ECO:0000256" key="5">
    <source>
        <dbReference type="ARBA" id="ARBA00005884"/>
    </source>
</evidence>
<comment type="function">
    <text evidence="3">Might act as an E3 ubiquitin-protein ligase, or as part of E3 complex, which accepts ubiquitin from specific E2 ubiquitin-conjugating enzymes and then transfers it to substrates.</text>
</comment>
<proteinExistence type="inferred from homology"/>
<dbReference type="InterPro" id="IPR001841">
    <property type="entry name" value="Znf_RING"/>
</dbReference>
<evidence type="ECO:0000259" key="15">
    <source>
        <dbReference type="PROSITE" id="PS50089"/>
    </source>
</evidence>
<feature type="region of interest" description="Disordered" evidence="14">
    <location>
        <begin position="1"/>
        <end position="45"/>
    </location>
</feature>
<dbReference type="Pfam" id="PF22191">
    <property type="entry name" value="IBR_1"/>
    <property type="match status" value="2"/>
</dbReference>
<dbReference type="PROSITE" id="PS50089">
    <property type="entry name" value="ZF_RING_2"/>
    <property type="match status" value="2"/>
</dbReference>
<accession>A0AAD4TGH8</accession>
<feature type="compositionally biased region" description="Acidic residues" evidence="14">
    <location>
        <begin position="1"/>
        <end position="37"/>
    </location>
</feature>
<evidence type="ECO:0000256" key="1">
    <source>
        <dbReference type="ARBA" id="ARBA00001798"/>
    </source>
</evidence>
<name>A0AAD4TGH8_9MAGN</name>
<evidence type="ECO:0000256" key="12">
    <source>
        <dbReference type="ARBA" id="ARBA00022833"/>
    </source>
</evidence>
<evidence type="ECO:0000256" key="4">
    <source>
        <dbReference type="ARBA" id="ARBA00004906"/>
    </source>
</evidence>
<dbReference type="SMART" id="SM00647">
    <property type="entry name" value="IBR"/>
    <property type="match status" value="5"/>
</dbReference>
<keyword evidence="18" id="KW-1185">Reference proteome</keyword>
<dbReference type="GO" id="GO:0016567">
    <property type="term" value="P:protein ubiquitination"/>
    <property type="evidence" value="ECO:0007669"/>
    <property type="project" value="InterPro"/>
</dbReference>
<dbReference type="GO" id="GO:0061630">
    <property type="term" value="F:ubiquitin protein ligase activity"/>
    <property type="evidence" value="ECO:0007669"/>
    <property type="project" value="UniProtKB-EC"/>
</dbReference>
<evidence type="ECO:0000256" key="11">
    <source>
        <dbReference type="ARBA" id="ARBA00022786"/>
    </source>
</evidence>
<dbReference type="PANTHER" id="PTHR11685">
    <property type="entry name" value="RBR FAMILY RING FINGER AND IBR DOMAIN-CONTAINING"/>
    <property type="match status" value="1"/>
</dbReference>
<evidence type="ECO:0000256" key="14">
    <source>
        <dbReference type="SAM" id="MobiDB-lite"/>
    </source>
</evidence>
<keyword evidence="7" id="KW-0808">Transferase</keyword>
<dbReference type="InterPro" id="IPR031127">
    <property type="entry name" value="E3_UB_ligase_RBR"/>
</dbReference>
<dbReference type="Pfam" id="PF01485">
    <property type="entry name" value="IBR"/>
    <property type="match status" value="3"/>
</dbReference>
<evidence type="ECO:0000256" key="10">
    <source>
        <dbReference type="ARBA" id="ARBA00022771"/>
    </source>
</evidence>
<dbReference type="Gene3D" id="3.30.40.10">
    <property type="entry name" value="Zinc/RING finger domain, C3HC4 (zinc finger)"/>
    <property type="match status" value="2"/>
</dbReference>
<sequence length="1360" mass="157545">MGSEDEYLSSNGDEEMLDDEYNNDTDFNDDECGDVDSDIPQGKEISYTSLKEEDVRKRQQEDITQTSTVLSIPIVEATMLLRHYNWKVIDAQDAWYANEEQVSRDVGLLEMNDVVPIQNATEKIIKCKICFDEFERDGMCAAACGHLFCNWCWKQYVSIKISDGPGCLGLRCPEPSCRVAVGQDLVNELVSDDDKEKYSRYLLRSYVEDQKNIKWCPGAGCEFSVEFVAGSSSYDVLCGSEHSFCWNCLDDAHRPVDCDTVHNWALKNTAESENVTWILANSKSCPKCKRPIQKNKGCMHMTCSCRFEFCWLCLGDWKGHGGRTGGFYACNVYEKAKAGGAYDEEEKIKKKAKDYLDRYTFYYERFAENQKSRIKAIQSLQITDSEDLVKLSHKYNWPQTKLVFITDAWRQIIECRRVLKWTYAYGYYLPQSERAKKYLFDHLQGAAESCLEKLHQVAEQELQTYLKEDESDDAPQDLDKFQIKLLNQTRVTGTYFENLIHALENGKEFSIPYRSYVEDRRKTSKWCPGPGCEFAIEFVASNSSYDVVCGHGHSFCWNCLDDVHRPVDCETVHNWAEKNTAESENLTWILKNDGCMHMTCPCGFHFCWLCLGACSTHGKRTGGFFACNVYEKAKAEGLYDEEEDLRKRAKDYLDRYAFYFERFVENQKSRLKEVESLKKMQSQDSATLSDKYGFSDMELRVITDAWLQIIDCRRVLKWTYAYGYYLPQSEHVKKQFFEYVQGEAESALERLHQCAEQELQTYLEEDDSPKEFKRFHTKLFELTKTTRNYFENLVRALENGLLDVNSYDNGICRRTKWLNFSEEGIGGRGGTSMNDYLSFNSDVEEEFDDGDFDDDHIDFDYEEDGELEIDDDSDDTGAKEICYTILKEEDVCKRQEEYITQTSTSLSIPTESATILLLYYNWDVDKAQDAWFADEDKVRKDVGLQEVVPIQNTENIIKCTICFDEFERDGMCAAACGHLFCNMCWTQYVSIKIIDGPGCLRLRCPEPSCGVAVGQDMVNELVSDEDKEKYSRYLLRSYVEDQKNIKWCPSPDCEFSVEFVAGSSSYDVLCGSEHSFCWNCLDDAHRPVDCDTVHKWAVKNTAESENVTWILANSKNCPSCKKPIQKNEGCMHMACRCGFHFCWLCLGDWKTHGDKTGGFYACNIYEKAKAQGVYDEEEKLKKEAKDYLDRFTFHYERFAQNQKSRLKAVESLQKMKSEDFAKLCLRYGESEARLKLIIDAWLQIIECRRVLKWTYASRYYLPQSEHAKKNLFEYLQGEAESALERLHQCAEQEIQPYLKNDLPEDFFSFRLKLNDLTVITGNYFDNLVRALENGLSEVHSQTAHFKESCQSKSKRGRRRK</sequence>
<reference evidence="17" key="1">
    <citation type="submission" date="2022-04" db="EMBL/GenBank/DDBJ databases">
        <title>A functionally conserved STORR gene fusion in Papaver species that diverged 16.8 million years ago.</title>
        <authorList>
            <person name="Catania T."/>
        </authorList>
    </citation>
    <scope>NUCLEOTIDE SEQUENCE</scope>
    <source>
        <strain evidence="17">S-188037</strain>
    </source>
</reference>
<dbReference type="Proteomes" id="UP001202328">
    <property type="component" value="Unassembled WGS sequence"/>
</dbReference>
<evidence type="ECO:0000256" key="9">
    <source>
        <dbReference type="ARBA" id="ARBA00022737"/>
    </source>
</evidence>
<evidence type="ECO:0000256" key="8">
    <source>
        <dbReference type="ARBA" id="ARBA00022723"/>
    </source>
</evidence>
<comment type="catalytic activity">
    <reaction evidence="1">
        <text>[E2 ubiquitin-conjugating enzyme]-S-ubiquitinyl-L-cysteine + [acceptor protein]-L-lysine = [E2 ubiquitin-conjugating enzyme]-L-cysteine + [acceptor protein]-N(6)-ubiquitinyl-L-lysine.</text>
        <dbReference type="EC" id="2.3.2.31"/>
    </reaction>
</comment>
<keyword evidence="11" id="KW-0833">Ubl conjugation pathway</keyword>
<dbReference type="EMBL" id="JAJJMB010001750">
    <property type="protein sequence ID" value="KAI3955538.1"/>
    <property type="molecule type" value="Genomic_DNA"/>
</dbReference>
<comment type="cofactor">
    <cofactor evidence="2">
        <name>Zn(2+)</name>
        <dbReference type="ChEBI" id="CHEBI:29105"/>
    </cofactor>
</comment>
<keyword evidence="9" id="KW-0677">Repeat</keyword>
<feature type="domain" description="RING-type" evidence="15">
    <location>
        <begin position="959"/>
        <end position="1005"/>
    </location>
</feature>
<dbReference type="Gene3D" id="1.20.120.1750">
    <property type="match status" value="3"/>
</dbReference>
<evidence type="ECO:0000256" key="7">
    <source>
        <dbReference type="ARBA" id="ARBA00022679"/>
    </source>
</evidence>
<gene>
    <name evidence="17" type="ORF">MKW98_028483</name>
</gene>
<evidence type="ECO:0000256" key="13">
    <source>
        <dbReference type="PROSITE-ProRule" id="PRU00175"/>
    </source>
</evidence>
<feature type="domain" description="RING-type" evidence="16">
    <location>
        <begin position="376"/>
        <end position="631"/>
    </location>
</feature>
<keyword evidence="12" id="KW-0862">Zinc</keyword>
<evidence type="ECO:0000259" key="16">
    <source>
        <dbReference type="PROSITE" id="PS51873"/>
    </source>
</evidence>
<dbReference type="InterPro" id="IPR013083">
    <property type="entry name" value="Znf_RING/FYVE/PHD"/>
</dbReference>
<comment type="similarity">
    <text evidence="5">Belongs to the RBR family. Ariadne subfamily.</text>
</comment>
<evidence type="ECO:0000256" key="6">
    <source>
        <dbReference type="ARBA" id="ARBA00012251"/>
    </source>
</evidence>
<keyword evidence="8" id="KW-0479">Metal-binding</keyword>
<dbReference type="InterPro" id="IPR044066">
    <property type="entry name" value="TRIAD_supradom"/>
</dbReference>
<protein>
    <recommendedName>
        <fullName evidence="6">RBR-type E3 ubiquitin transferase</fullName>
        <ecNumber evidence="6">2.3.2.31</ecNumber>
    </recommendedName>
</protein>
<evidence type="ECO:0000313" key="18">
    <source>
        <dbReference type="Proteomes" id="UP001202328"/>
    </source>
</evidence>
<evidence type="ECO:0000313" key="17">
    <source>
        <dbReference type="EMBL" id="KAI3955538.1"/>
    </source>
</evidence>
<evidence type="ECO:0000256" key="3">
    <source>
        <dbReference type="ARBA" id="ARBA00003976"/>
    </source>
</evidence>
<feature type="domain" description="RING-type" evidence="16">
    <location>
        <begin position="955"/>
        <end position="1166"/>
    </location>
</feature>
<keyword evidence="10 13" id="KW-0863">Zinc-finger</keyword>
<dbReference type="FunFam" id="1.20.120.1750:FF:000027">
    <property type="entry name" value="RBR-type E3 ubiquitin transferase"/>
    <property type="match status" value="2"/>
</dbReference>
<comment type="pathway">
    <text evidence="4">Protein modification; protein ubiquitination.</text>
</comment>
<dbReference type="PROSITE" id="PS51873">
    <property type="entry name" value="TRIAD"/>
    <property type="match status" value="3"/>
</dbReference>
<feature type="domain" description="RING-type" evidence="15">
    <location>
        <begin position="127"/>
        <end position="173"/>
    </location>
</feature>
<dbReference type="SUPFAM" id="SSF57850">
    <property type="entry name" value="RING/U-box"/>
    <property type="match status" value="8"/>
</dbReference>
<comment type="caution">
    <text evidence="17">The sequence shown here is derived from an EMBL/GenBank/DDBJ whole genome shotgun (WGS) entry which is preliminary data.</text>
</comment>
<dbReference type="GO" id="GO:0008270">
    <property type="term" value="F:zinc ion binding"/>
    <property type="evidence" value="ECO:0007669"/>
    <property type="project" value="UniProtKB-KW"/>
</dbReference>
<dbReference type="InterPro" id="IPR002867">
    <property type="entry name" value="IBR_dom"/>
</dbReference>